<sequence length="359" mass="38444">MKVVPLYLGLAAAVCITVQAFDPLAPTEVVENYSWTSVTSQDELAFQAEEYSASASELVFRDQLLSRLESSSDFMADSADCLGAKEIVKNALATVKGALDLVHVIPVVGQMFEYLKSALDNISNVVDTSLEVGNTSAYFSINLAFTAAKLTLSSIAFGPLAAVILPIIATLESVQSSLNDLIRCATGAKISRIAIEPSYCSGVADMYRLVISESSKISPALNLPADASEDLKRLAAGSLSLLQLLAKSSIASTNEALLNTRPIFASDVLNQFRVELLRVADSDTIKSYAQAGLGSVVGVSNALEACLRVAADPVRAADELNEELEAQGAYEDENDENEDEDDDEDDEDEDYDNEDDNDE</sequence>
<evidence type="ECO:0000256" key="2">
    <source>
        <dbReference type="SAM" id="SignalP"/>
    </source>
</evidence>
<organism evidence="3 4">
    <name type="scientific">Dissophora globulifera</name>
    <dbReference type="NCBI Taxonomy" id="979702"/>
    <lineage>
        <taxon>Eukaryota</taxon>
        <taxon>Fungi</taxon>
        <taxon>Fungi incertae sedis</taxon>
        <taxon>Mucoromycota</taxon>
        <taxon>Mortierellomycotina</taxon>
        <taxon>Mortierellomycetes</taxon>
        <taxon>Mortierellales</taxon>
        <taxon>Mortierellaceae</taxon>
        <taxon>Dissophora</taxon>
    </lineage>
</organism>
<evidence type="ECO:0000313" key="3">
    <source>
        <dbReference type="EMBL" id="KAG0326829.1"/>
    </source>
</evidence>
<name>A0A9P6RTN0_9FUNG</name>
<proteinExistence type="predicted"/>
<evidence type="ECO:0000313" key="4">
    <source>
        <dbReference type="Proteomes" id="UP000738325"/>
    </source>
</evidence>
<dbReference type="Proteomes" id="UP000738325">
    <property type="component" value="Unassembled WGS sequence"/>
</dbReference>
<reference evidence="3" key="1">
    <citation type="journal article" date="2020" name="Fungal Divers.">
        <title>Resolving the Mortierellaceae phylogeny through synthesis of multi-gene phylogenetics and phylogenomics.</title>
        <authorList>
            <person name="Vandepol N."/>
            <person name="Liber J."/>
            <person name="Desiro A."/>
            <person name="Na H."/>
            <person name="Kennedy M."/>
            <person name="Barry K."/>
            <person name="Grigoriev I.V."/>
            <person name="Miller A.N."/>
            <person name="O'Donnell K."/>
            <person name="Stajich J.E."/>
            <person name="Bonito G."/>
        </authorList>
    </citation>
    <scope>NUCLEOTIDE SEQUENCE</scope>
    <source>
        <strain evidence="3">REB-010B</strain>
    </source>
</reference>
<feature type="signal peptide" evidence="2">
    <location>
        <begin position="1"/>
        <end position="20"/>
    </location>
</feature>
<keyword evidence="4" id="KW-1185">Reference proteome</keyword>
<dbReference type="EMBL" id="JAAAIP010000072">
    <property type="protein sequence ID" value="KAG0326829.1"/>
    <property type="molecule type" value="Genomic_DNA"/>
</dbReference>
<feature type="compositionally biased region" description="Acidic residues" evidence="1">
    <location>
        <begin position="319"/>
        <end position="359"/>
    </location>
</feature>
<protein>
    <submittedName>
        <fullName evidence="3">Uncharacterized protein</fullName>
    </submittedName>
</protein>
<dbReference type="AlphaFoldDB" id="A0A9P6RTN0"/>
<keyword evidence="2" id="KW-0732">Signal</keyword>
<comment type="caution">
    <text evidence="3">The sequence shown here is derived from an EMBL/GenBank/DDBJ whole genome shotgun (WGS) entry which is preliminary data.</text>
</comment>
<accession>A0A9P6RTN0</accession>
<feature type="region of interest" description="Disordered" evidence="1">
    <location>
        <begin position="318"/>
        <end position="359"/>
    </location>
</feature>
<evidence type="ECO:0000256" key="1">
    <source>
        <dbReference type="SAM" id="MobiDB-lite"/>
    </source>
</evidence>
<gene>
    <name evidence="3" type="ORF">BGZ99_008931</name>
</gene>
<feature type="chain" id="PRO_5040297695" evidence="2">
    <location>
        <begin position="21"/>
        <end position="359"/>
    </location>
</feature>
<dbReference type="OrthoDB" id="2445035at2759"/>